<proteinExistence type="predicted"/>
<organism evidence="1">
    <name type="scientific">Trypanosoma brucei</name>
    <dbReference type="NCBI Taxonomy" id="5691"/>
    <lineage>
        <taxon>Eukaryota</taxon>
        <taxon>Discoba</taxon>
        <taxon>Euglenozoa</taxon>
        <taxon>Kinetoplastea</taxon>
        <taxon>Metakinetoplastina</taxon>
        <taxon>Trypanosomatida</taxon>
        <taxon>Trypanosomatidae</taxon>
        <taxon>Trypanosoma</taxon>
    </lineage>
</organism>
<dbReference type="AlphaFoldDB" id="A0A1J0R6Q0"/>
<dbReference type="VEuPathDB" id="TriTrypDB:Tb1125.10.16400"/>
<name>A0A1J0R6Q0_9TRYP</name>
<evidence type="ECO:0000313" key="1">
    <source>
        <dbReference type="EMBL" id="APD73459.1"/>
    </source>
</evidence>
<reference evidence="1" key="1">
    <citation type="submission" date="2016-08" db="EMBL/GenBank/DDBJ databases">
        <title>VSG repertoire of Trypanosoma brucei EATRO 1125.</title>
        <authorList>
            <person name="Cross G.A."/>
        </authorList>
    </citation>
    <scope>NUCLEOTIDE SEQUENCE</scope>
    <source>
        <strain evidence="1">EATRO 1125</strain>
    </source>
</reference>
<dbReference type="VEuPathDB" id="TriTrypDB:Tb427_000289200"/>
<dbReference type="EMBL" id="KX699503">
    <property type="protein sequence ID" value="APD73459.1"/>
    <property type="molecule type" value="Genomic_DNA"/>
</dbReference>
<dbReference type="VEuPathDB" id="TriTrypDB:Tb927.10.16400"/>
<accession>A0A1J0R6Q0</accession>
<dbReference type="SUPFAM" id="SSF58087">
    <property type="entry name" value="Variant surface glycoprotein (N-terminal domain)"/>
    <property type="match status" value="1"/>
</dbReference>
<sequence>MYCLGTSQATTSEATLQGQYPKRITTRLTITALLGAALLIQPVNMATTTLSHNATSWCHEYHYLKAVIEATKSELTARIQDLKQDQEQQMVCNLASADEQTKGSGKAMQILSLATAGLADQHIQGVSTFINNVQLPLKYLQTRINIYEGMETAAMMFRFTAGSGTHGDGNATSTQCTIPLTFGTTQANLCSERPACATVEAVKAQLKKFTKVKTIQKTAPPDLIKHSGIATRAQAGNWANSGTEAGGCGTNFKIPGRPTVTPTGSTISGDTALPDNFNNYPSSEADAADQKKHRNDKLLAVYKKLKEAFANKPLKLTDITLAQIKMLARKSAVDAALLDPLCKFGKPWSETSNSKLDAEMDRIYSSGTDFKTNFIDNAKTIKIKIIDEAGSEPMELQHIVPKNEVPKALAYLNKHQLKTELAEKSAATTAAATSASQTCQTKIKKGGLQRQRWL</sequence>
<protein>
    <submittedName>
        <fullName evidence="1">Variant surface glycoprotein 1125.1219</fullName>
    </submittedName>
</protein>